<dbReference type="SMART" id="SM00260">
    <property type="entry name" value="CheW"/>
    <property type="match status" value="1"/>
</dbReference>
<dbReference type="STRING" id="1797197.A2Y75_10970"/>
<dbReference type="PROSITE" id="PS50851">
    <property type="entry name" value="CHEW"/>
    <property type="match status" value="1"/>
</dbReference>
<dbReference type="InterPro" id="IPR036097">
    <property type="entry name" value="HisK_dim/P_sf"/>
</dbReference>
<accession>A0A1F2WRB4</accession>
<dbReference type="InterPro" id="IPR036641">
    <property type="entry name" value="HPT_dom_sf"/>
</dbReference>
<dbReference type="Gene3D" id="1.20.120.160">
    <property type="entry name" value="HPT domain"/>
    <property type="match status" value="1"/>
</dbReference>
<dbReference type="Proteomes" id="UP000177876">
    <property type="component" value="Unassembled WGS sequence"/>
</dbReference>
<dbReference type="Pfam" id="PF01584">
    <property type="entry name" value="CheW"/>
    <property type="match status" value="1"/>
</dbReference>
<evidence type="ECO:0000256" key="13">
    <source>
        <dbReference type="SAM" id="MobiDB-lite"/>
    </source>
</evidence>
<evidence type="ECO:0000313" key="17">
    <source>
        <dbReference type="EMBL" id="OFW59418.1"/>
    </source>
</evidence>
<dbReference type="Gene3D" id="3.30.565.10">
    <property type="entry name" value="Histidine kinase-like ATPase, C-terminal domain"/>
    <property type="match status" value="1"/>
</dbReference>
<evidence type="ECO:0000256" key="9">
    <source>
        <dbReference type="ARBA" id="ARBA00022777"/>
    </source>
</evidence>
<dbReference type="Pfam" id="PF02518">
    <property type="entry name" value="HATPase_c"/>
    <property type="match status" value="1"/>
</dbReference>
<dbReference type="CDD" id="cd00731">
    <property type="entry name" value="CheA_reg"/>
    <property type="match status" value="1"/>
</dbReference>
<dbReference type="Gene3D" id="2.30.30.40">
    <property type="entry name" value="SH3 Domains"/>
    <property type="match status" value="1"/>
</dbReference>
<dbReference type="InterPro" id="IPR036890">
    <property type="entry name" value="HATPase_C_sf"/>
</dbReference>
<organism evidence="17 18">
    <name type="scientific">Candidatus Solincola sediminis</name>
    <dbReference type="NCBI Taxonomy" id="1797199"/>
    <lineage>
        <taxon>Bacteria</taxon>
        <taxon>Bacillati</taxon>
        <taxon>Actinomycetota</taxon>
        <taxon>Candidatus Geothermincolia</taxon>
        <taxon>Candidatus Geothermincolales</taxon>
        <taxon>Candidatus Geothermincolaceae</taxon>
        <taxon>Candidatus Solincola</taxon>
    </lineage>
</organism>
<feature type="domain" description="Histidine kinase" evidence="14">
    <location>
        <begin position="289"/>
        <end position="539"/>
    </location>
</feature>
<dbReference type="SUPFAM" id="SSF50341">
    <property type="entry name" value="CheW-like"/>
    <property type="match status" value="1"/>
</dbReference>
<dbReference type="Pfam" id="PF02895">
    <property type="entry name" value="H-kinase_dim"/>
    <property type="match status" value="1"/>
</dbReference>
<comment type="subcellular location">
    <subcellularLocation>
        <location evidence="2">Cell membrane</location>
    </subcellularLocation>
</comment>
<keyword evidence="5" id="KW-0145">Chemotaxis</keyword>
<evidence type="ECO:0000256" key="8">
    <source>
        <dbReference type="ARBA" id="ARBA00022741"/>
    </source>
</evidence>
<dbReference type="SMART" id="SM01231">
    <property type="entry name" value="H-kinase_dim"/>
    <property type="match status" value="1"/>
</dbReference>
<dbReference type="PANTHER" id="PTHR43395">
    <property type="entry name" value="SENSOR HISTIDINE KINASE CHEA"/>
    <property type="match status" value="1"/>
</dbReference>
<evidence type="ECO:0000256" key="4">
    <source>
        <dbReference type="ARBA" id="ARBA00021495"/>
    </source>
</evidence>
<feature type="domain" description="CheW-like" evidence="15">
    <location>
        <begin position="541"/>
        <end position="670"/>
    </location>
</feature>
<evidence type="ECO:0000256" key="5">
    <source>
        <dbReference type="ARBA" id="ARBA00022500"/>
    </source>
</evidence>
<dbReference type="SMART" id="SM00387">
    <property type="entry name" value="HATPase_c"/>
    <property type="match status" value="1"/>
</dbReference>
<dbReference type="CDD" id="cd00088">
    <property type="entry name" value="HPT"/>
    <property type="match status" value="1"/>
</dbReference>
<dbReference type="SUPFAM" id="SSF47226">
    <property type="entry name" value="Histidine-containing phosphotransfer domain, HPT domain"/>
    <property type="match status" value="1"/>
</dbReference>
<dbReference type="InterPro" id="IPR004358">
    <property type="entry name" value="Sig_transdc_His_kin-like_C"/>
</dbReference>
<dbReference type="SUPFAM" id="SSF55874">
    <property type="entry name" value="ATPase domain of HSP90 chaperone/DNA topoisomerase II/histidine kinase"/>
    <property type="match status" value="1"/>
</dbReference>
<dbReference type="GO" id="GO:0005524">
    <property type="term" value="F:ATP binding"/>
    <property type="evidence" value="ECO:0007669"/>
    <property type="project" value="UniProtKB-KW"/>
</dbReference>
<evidence type="ECO:0000256" key="11">
    <source>
        <dbReference type="ARBA" id="ARBA00023012"/>
    </source>
</evidence>
<dbReference type="GO" id="GO:0005886">
    <property type="term" value="C:plasma membrane"/>
    <property type="evidence" value="ECO:0007669"/>
    <property type="project" value="UniProtKB-SubCell"/>
</dbReference>
<feature type="region of interest" description="Disordered" evidence="13">
    <location>
        <begin position="134"/>
        <end position="167"/>
    </location>
</feature>
<dbReference type="Pfam" id="PF01627">
    <property type="entry name" value="Hpt"/>
    <property type="match status" value="1"/>
</dbReference>
<keyword evidence="11" id="KW-0902">Two-component regulatory system</keyword>
<dbReference type="AlphaFoldDB" id="A0A1F2WRB4"/>
<dbReference type="Pfam" id="PF07194">
    <property type="entry name" value="P2"/>
    <property type="match status" value="1"/>
</dbReference>
<keyword evidence="7" id="KW-0808">Transferase</keyword>
<dbReference type="EMBL" id="MELK01000016">
    <property type="protein sequence ID" value="OFW59418.1"/>
    <property type="molecule type" value="Genomic_DNA"/>
</dbReference>
<evidence type="ECO:0000259" key="14">
    <source>
        <dbReference type="PROSITE" id="PS50109"/>
    </source>
</evidence>
<dbReference type="PRINTS" id="PR00344">
    <property type="entry name" value="BCTRLSENSOR"/>
</dbReference>
<dbReference type="InterPro" id="IPR051315">
    <property type="entry name" value="Bact_Chemotaxis_CheA"/>
</dbReference>
<evidence type="ECO:0000256" key="12">
    <source>
        <dbReference type="PROSITE-ProRule" id="PRU00110"/>
    </source>
</evidence>
<comment type="caution">
    <text evidence="17">The sequence shown here is derived from an EMBL/GenBank/DDBJ whole genome shotgun (WGS) entry which is preliminary data.</text>
</comment>
<evidence type="ECO:0000259" key="15">
    <source>
        <dbReference type="PROSITE" id="PS50851"/>
    </source>
</evidence>
<feature type="compositionally biased region" description="Acidic residues" evidence="13">
    <location>
        <begin position="152"/>
        <end position="165"/>
    </location>
</feature>
<dbReference type="GO" id="GO:0006935">
    <property type="term" value="P:chemotaxis"/>
    <property type="evidence" value="ECO:0007669"/>
    <property type="project" value="UniProtKB-KW"/>
</dbReference>
<evidence type="ECO:0000256" key="1">
    <source>
        <dbReference type="ARBA" id="ARBA00000085"/>
    </source>
</evidence>
<proteinExistence type="predicted"/>
<dbReference type="Gene3D" id="1.10.287.560">
    <property type="entry name" value="Histidine kinase CheA-like, homodimeric domain"/>
    <property type="match status" value="1"/>
</dbReference>
<keyword evidence="9" id="KW-0418">Kinase</keyword>
<evidence type="ECO:0000256" key="3">
    <source>
        <dbReference type="ARBA" id="ARBA00012438"/>
    </source>
</evidence>
<name>A0A1F2WRB4_9ACTN</name>
<keyword evidence="10" id="KW-0067">ATP-binding</keyword>
<protein>
    <recommendedName>
        <fullName evidence="4">Chemotaxis protein CheA</fullName>
        <ecNumber evidence="3">2.7.13.3</ecNumber>
    </recommendedName>
</protein>
<dbReference type="SUPFAM" id="SSF47384">
    <property type="entry name" value="Homodimeric domain of signal transducing histidine kinase"/>
    <property type="match status" value="1"/>
</dbReference>
<dbReference type="GO" id="GO:0000155">
    <property type="term" value="F:phosphorelay sensor kinase activity"/>
    <property type="evidence" value="ECO:0007669"/>
    <property type="project" value="InterPro"/>
</dbReference>
<dbReference type="InterPro" id="IPR036061">
    <property type="entry name" value="CheW-like_dom_sf"/>
</dbReference>
<dbReference type="SUPFAM" id="SSF55052">
    <property type="entry name" value="CheY-binding domain of CheA"/>
    <property type="match status" value="1"/>
</dbReference>
<evidence type="ECO:0000259" key="16">
    <source>
        <dbReference type="PROSITE" id="PS50894"/>
    </source>
</evidence>
<dbReference type="InterPro" id="IPR010808">
    <property type="entry name" value="CheA_P2-bd"/>
</dbReference>
<dbReference type="EC" id="2.7.13.3" evidence="3"/>
<dbReference type="InterPro" id="IPR035891">
    <property type="entry name" value="CheY-binding_CheA"/>
</dbReference>
<evidence type="ECO:0000256" key="10">
    <source>
        <dbReference type="ARBA" id="ARBA00022840"/>
    </source>
</evidence>
<dbReference type="GO" id="GO:0005737">
    <property type="term" value="C:cytoplasm"/>
    <property type="evidence" value="ECO:0007669"/>
    <property type="project" value="InterPro"/>
</dbReference>
<dbReference type="PANTHER" id="PTHR43395:SF1">
    <property type="entry name" value="CHEMOTAXIS PROTEIN CHEA"/>
    <property type="match status" value="1"/>
</dbReference>
<dbReference type="PROSITE" id="PS50109">
    <property type="entry name" value="HIS_KIN"/>
    <property type="match status" value="1"/>
</dbReference>
<evidence type="ECO:0000256" key="6">
    <source>
        <dbReference type="ARBA" id="ARBA00022553"/>
    </source>
</evidence>
<dbReference type="InterPro" id="IPR037006">
    <property type="entry name" value="CheA-like_homodim_sf"/>
</dbReference>
<reference evidence="17 18" key="1">
    <citation type="journal article" date="2016" name="Nat. Commun.">
        <title>Thousands of microbial genomes shed light on interconnected biogeochemical processes in an aquifer system.</title>
        <authorList>
            <person name="Anantharaman K."/>
            <person name="Brown C.T."/>
            <person name="Hug L.A."/>
            <person name="Sharon I."/>
            <person name="Castelle C.J."/>
            <person name="Probst A.J."/>
            <person name="Thomas B.C."/>
            <person name="Singh A."/>
            <person name="Wilkins M.J."/>
            <person name="Karaoz U."/>
            <person name="Brodie E.L."/>
            <person name="Williams K.H."/>
            <person name="Hubbard S.S."/>
            <person name="Banfield J.F."/>
        </authorList>
    </citation>
    <scope>NUCLEOTIDE SEQUENCE [LARGE SCALE GENOMIC DNA]</scope>
</reference>
<evidence type="ECO:0000313" key="18">
    <source>
        <dbReference type="Proteomes" id="UP000177876"/>
    </source>
</evidence>
<comment type="catalytic activity">
    <reaction evidence="1">
        <text>ATP + protein L-histidine = ADP + protein N-phospho-L-histidine.</text>
        <dbReference type="EC" id="2.7.13.3"/>
    </reaction>
</comment>
<feature type="domain" description="HPt" evidence="16">
    <location>
        <begin position="1"/>
        <end position="103"/>
    </location>
</feature>
<feature type="modified residue" description="Phosphohistidine" evidence="12">
    <location>
        <position position="46"/>
    </location>
</feature>
<dbReference type="InterPro" id="IPR037052">
    <property type="entry name" value="CheA-like_P2_sf"/>
</dbReference>
<dbReference type="Gene3D" id="3.30.70.1110">
    <property type="entry name" value="Histidine kinase CheA-like, P2 response regulator-binding domain"/>
    <property type="match status" value="1"/>
</dbReference>
<dbReference type="InterPro" id="IPR008207">
    <property type="entry name" value="Sig_transdc_His_kin_Hpt_dom"/>
</dbReference>
<dbReference type="PROSITE" id="PS50894">
    <property type="entry name" value="HPT"/>
    <property type="match status" value="1"/>
</dbReference>
<evidence type="ECO:0000256" key="2">
    <source>
        <dbReference type="ARBA" id="ARBA00004236"/>
    </source>
</evidence>
<dbReference type="InterPro" id="IPR004105">
    <property type="entry name" value="CheA-like_dim"/>
</dbReference>
<evidence type="ECO:0000256" key="7">
    <source>
        <dbReference type="ARBA" id="ARBA00022679"/>
    </source>
</evidence>
<sequence length="670" mass="73574">MDVSQYKDLFINEAQEHLEALNQAMVDLEKDPGNPDVLTEIFRSAHTLKGMSATMGFDQLTELSHEMENVLDGLRSGDIEVGTDIVDLLFSCFDMLGSIVSGIAHESGKTVDTKPLIEALRAVYGGSSVSEPIKTKARKAKPPEPASREEQAEPPEEAGEGEDESGAEKTLRLKITLDQDCVLKSVRVFMIFKKLSQIGKVINSRPSIDDLEDENFERSFEVFFSTSESLNAVRKALMTIAEVQGVEVLAYEEGEEEVESQTVETGAQAFEKAETEQPVGDAAAGAAPVRTQSVRVNISRLDNLMNLIGELVINRTRLQEISTSHNIPELKEALAQTVRLTADLQDEVMKTRMVPVEHIFNRFPRMVRDLAKNRAKEVDFSIEGKDIELDRTILDEISDPLMHLLRNAVDHGIDSPEDRETRGKPRRGSIRLVARRDRNYVSIEVCDDGQGVDAEKIFDLAASKGIIGREERRALGGEDVLRLLSTPGFSSAKEVSGVSGRGVGLDVVKNKVESLGGMLFMQSIKGEGTTFAMKLPLTLAIIQALLVNVEEEIYAIPLGVVVETAVISPHEIKSVSDQEVIFLRDETLPLVRLPRLLGETRENGHEAFPVVVVEVAMRNVAIAVDDLMGQQEIVITSLDRFLKVIRGFGGATILGTGEVALILDIPSLLA</sequence>
<keyword evidence="8" id="KW-0547">Nucleotide-binding</keyword>
<dbReference type="SMART" id="SM00073">
    <property type="entry name" value="HPT"/>
    <property type="match status" value="1"/>
</dbReference>
<keyword evidence="6 12" id="KW-0597">Phosphoprotein</keyword>
<dbReference type="InterPro" id="IPR005467">
    <property type="entry name" value="His_kinase_dom"/>
</dbReference>
<dbReference type="FunFam" id="3.30.565.10:FF:000016">
    <property type="entry name" value="Chemotaxis protein CheA, putative"/>
    <property type="match status" value="1"/>
</dbReference>
<dbReference type="InterPro" id="IPR003594">
    <property type="entry name" value="HATPase_dom"/>
</dbReference>
<gene>
    <name evidence="17" type="ORF">A2Y75_10970</name>
</gene>
<dbReference type="InterPro" id="IPR002545">
    <property type="entry name" value="CheW-lke_dom"/>
</dbReference>